<organism evidence="2 3">
    <name type="scientific">Pinibacter aurantiacus</name>
    <dbReference type="NCBI Taxonomy" id="2851599"/>
    <lineage>
        <taxon>Bacteria</taxon>
        <taxon>Pseudomonadati</taxon>
        <taxon>Bacteroidota</taxon>
        <taxon>Chitinophagia</taxon>
        <taxon>Chitinophagales</taxon>
        <taxon>Chitinophagaceae</taxon>
        <taxon>Pinibacter</taxon>
    </lineage>
</organism>
<dbReference type="EMBL" id="JAHSPG010000012">
    <property type="protein sequence ID" value="MBV4358514.1"/>
    <property type="molecule type" value="Genomic_DNA"/>
</dbReference>
<dbReference type="RefSeq" id="WP_217792227.1">
    <property type="nucleotide sequence ID" value="NZ_JAHSPG010000012.1"/>
</dbReference>
<protein>
    <submittedName>
        <fullName evidence="2">SRPBCC domain-containing protein</fullName>
    </submittedName>
</protein>
<keyword evidence="3" id="KW-1185">Reference proteome</keyword>
<name>A0A9E2SCC5_9BACT</name>
<evidence type="ECO:0000313" key="2">
    <source>
        <dbReference type="EMBL" id="MBV4358514.1"/>
    </source>
</evidence>
<proteinExistence type="predicted"/>
<gene>
    <name evidence="2" type="ORF">KTO63_15225</name>
</gene>
<dbReference type="Pfam" id="PF08327">
    <property type="entry name" value="AHSA1"/>
    <property type="match status" value="1"/>
</dbReference>
<reference evidence="2" key="1">
    <citation type="submission" date="2021-06" db="EMBL/GenBank/DDBJ databases">
        <authorList>
            <person name="Huq M.A."/>
        </authorList>
    </citation>
    <scope>NUCLEOTIDE SEQUENCE</scope>
    <source>
        <strain evidence="2">MAH-26</strain>
    </source>
</reference>
<feature type="domain" description="Activator of Hsp90 ATPase homologue 1/2-like C-terminal" evidence="1">
    <location>
        <begin position="21"/>
        <end position="154"/>
    </location>
</feature>
<dbReference type="AlphaFoldDB" id="A0A9E2SCC5"/>
<dbReference type="Proteomes" id="UP000812270">
    <property type="component" value="Unassembled WGS sequence"/>
</dbReference>
<comment type="caution">
    <text evidence="2">The sequence shown here is derived from an EMBL/GenBank/DDBJ whole genome shotgun (WGS) entry which is preliminary data.</text>
</comment>
<accession>A0A9E2SCC5</accession>
<evidence type="ECO:0000259" key="1">
    <source>
        <dbReference type="Pfam" id="PF08327"/>
    </source>
</evidence>
<dbReference type="InterPro" id="IPR013538">
    <property type="entry name" value="ASHA1/2-like_C"/>
</dbReference>
<evidence type="ECO:0000313" key="3">
    <source>
        <dbReference type="Proteomes" id="UP000812270"/>
    </source>
</evidence>
<sequence length="172" mass="19399">MADNYDWSTFTKRIDIKCSEKAAYDAWTTQKGLQKWFLRSATFSSPTGATLAANENISAGDAYKWHWYGYDDTTVEYGEIVEANGANFLCFTFCSEAAKTDMQVSVSIKQELGEIIIELKQFNIPTDDRGKALFHVGCMEGWVFYLANLKSVLEGGVDLRNKNELLKKMVNS</sequence>